<dbReference type="PROSITE" id="PS51935">
    <property type="entry name" value="NLPC_P60"/>
    <property type="match status" value="1"/>
</dbReference>
<evidence type="ECO:0000256" key="5">
    <source>
        <dbReference type="ARBA" id="ARBA00022807"/>
    </source>
</evidence>
<gene>
    <name evidence="7" type="ORF">MNBD_GAMMA11-2692</name>
</gene>
<evidence type="ECO:0000256" key="3">
    <source>
        <dbReference type="ARBA" id="ARBA00022729"/>
    </source>
</evidence>
<dbReference type="PANTHER" id="PTHR47360:SF1">
    <property type="entry name" value="ENDOPEPTIDASE NLPC-RELATED"/>
    <property type="match status" value="1"/>
</dbReference>
<dbReference type="PROSITE" id="PS51257">
    <property type="entry name" value="PROKAR_LIPOPROTEIN"/>
    <property type="match status" value="1"/>
</dbReference>
<dbReference type="Pfam" id="PF00877">
    <property type="entry name" value="NLPC_P60"/>
    <property type="match status" value="1"/>
</dbReference>
<evidence type="ECO:0000256" key="4">
    <source>
        <dbReference type="ARBA" id="ARBA00022801"/>
    </source>
</evidence>
<dbReference type="InterPro" id="IPR000064">
    <property type="entry name" value="NLP_P60_dom"/>
</dbReference>
<proteinExistence type="inferred from homology"/>
<dbReference type="SUPFAM" id="SSF54001">
    <property type="entry name" value="Cysteine proteinases"/>
    <property type="match status" value="1"/>
</dbReference>
<dbReference type="EMBL" id="UOFG01000164">
    <property type="protein sequence ID" value="VAW62233.1"/>
    <property type="molecule type" value="Genomic_DNA"/>
</dbReference>
<accession>A0A3B0XD43</accession>
<dbReference type="GO" id="GO:0008234">
    <property type="term" value="F:cysteine-type peptidase activity"/>
    <property type="evidence" value="ECO:0007669"/>
    <property type="project" value="UniProtKB-KW"/>
</dbReference>
<organism evidence="7">
    <name type="scientific">hydrothermal vent metagenome</name>
    <dbReference type="NCBI Taxonomy" id="652676"/>
    <lineage>
        <taxon>unclassified sequences</taxon>
        <taxon>metagenomes</taxon>
        <taxon>ecological metagenomes</taxon>
    </lineage>
</organism>
<dbReference type="InterPro" id="IPR052062">
    <property type="entry name" value="Murein_DD/LD_carboxypeptidase"/>
</dbReference>
<evidence type="ECO:0000259" key="6">
    <source>
        <dbReference type="PROSITE" id="PS51935"/>
    </source>
</evidence>
<dbReference type="PANTHER" id="PTHR47360">
    <property type="entry name" value="MUREIN DD-ENDOPEPTIDASE MEPS/MUREIN LD-CARBOXYPEPTIDASE"/>
    <property type="match status" value="1"/>
</dbReference>
<dbReference type="GO" id="GO:0006508">
    <property type="term" value="P:proteolysis"/>
    <property type="evidence" value="ECO:0007669"/>
    <property type="project" value="UniProtKB-KW"/>
</dbReference>
<dbReference type="Gene3D" id="3.90.1720.10">
    <property type="entry name" value="endopeptidase domain like (from Nostoc punctiforme)"/>
    <property type="match status" value="1"/>
</dbReference>
<evidence type="ECO:0000256" key="2">
    <source>
        <dbReference type="ARBA" id="ARBA00022670"/>
    </source>
</evidence>
<keyword evidence="5" id="KW-0788">Thiol protease</keyword>
<keyword evidence="3" id="KW-0732">Signal</keyword>
<sequence length="155" mass="17462">MLNKILYGVLLTCVVAGCAGKQPAEASIAVERGDSPMAQKLYRQYNSWRGVKYREGGLSKKGVDCSGFVYLTYQQQFNRKLPRTTEQLSSIGQSVSRKKLQAGDLVFFKTGWKLRHVGIYLGNSEFVHASSSRGVRISSLINPYWADAYWMSRRP</sequence>
<reference evidence="7" key="1">
    <citation type="submission" date="2018-06" db="EMBL/GenBank/DDBJ databases">
        <authorList>
            <person name="Zhirakovskaya E."/>
        </authorList>
    </citation>
    <scope>NUCLEOTIDE SEQUENCE</scope>
</reference>
<dbReference type="AlphaFoldDB" id="A0A3B0XD43"/>
<keyword evidence="4" id="KW-0378">Hydrolase</keyword>
<feature type="domain" description="NlpC/P60" evidence="6">
    <location>
        <begin position="35"/>
        <end position="155"/>
    </location>
</feature>
<name>A0A3B0XD43_9ZZZZ</name>
<comment type="similarity">
    <text evidence="1">Belongs to the peptidase C40 family.</text>
</comment>
<protein>
    <recommendedName>
        <fullName evidence="6">NlpC/P60 domain-containing protein</fullName>
    </recommendedName>
</protein>
<evidence type="ECO:0000313" key="7">
    <source>
        <dbReference type="EMBL" id="VAW62233.1"/>
    </source>
</evidence>
<evidence type="ECO:0000256" key="1">
    <source>
        <dbReference type="ARBA" id="ARBA00007074"/>
    </source>
</evidence>
<dbReference type="InterPro" id="IPR038765">
    <property type="entry name" value="Papain-like_cys_pep_sf"/>
</dbReference>
<keyword evidence="2" id="KW-0645">Protease</keyword>